<dbReference type="STRING" id="1396821.SAMN05444515_10398"/>
<reference evidence="7" key="1">
    <citation type="submission" date="2016-10" db="EMBL/GenBank/DDBJ databases">
        <authorList>
            <person name="Varghese N."/>
            <person name="Submissions S."/>
        </authorList>
    </citation>
    <scope>NUCLEOTIDE SEQUENCE [LARGE SCALE GENOMIC DNA]</scope>
    <source>
        <strain evidence="7">DSM 241</strain>
    </source>
</reference>
<comment type="cofactor">
    <cofactor evidence="1 5">
        <name>pyridoxal 5'-phosphate</name>
        <dbReference type="ChEBI" id="CHEBI:597326"/>
    </cofactor>
</comment>
<evidence type="ECO:0000256" key="4">
    <source>
        <dbReference type="ARBA" id="ARBA00023239"/>
    </source>
</evidence>
<keyword evidence="3 5" id="KW-0663">Pyridoxal phosphate</keyword>
<dbReference type="SUPFAM" id="SSF53383">
    <property type="entry name" value="PLP-dependent transferases"/>
    <property type="match status" value="2"/>
</dbReference>
<organism evidence="6 7">
    <name type="scientific">Ectothiorhodospira marina</name>
    <dbReference type="NCBI Taxonomy" id="1396821"/>
    <lineage>
        <taxon>Bacteria</taxon>
        <taxon>Pseudomonadati</taxon>
        <taxon>Pseudomonadota</taxon>
        <taxon>Gammaproteobacteria</taxon>
        <taxon>Chromatiales</taxon>
        <taxon>Ectothiorhodospiraceae</taxon>
        <taxon>Ectothiorhodospira</taxon>
    </lineage>
</organism>
<gene>
    <name evidence="6" type="ORF">SAMN05444515_10398</name>
</gene>
<dbReference type="Gene3D" id="1.20.1340.10">
    <property type="entry name" value="dopa decarboxylase, N-terminal domain"/>
    <property type="match status" value="1"/>
</dbReference>
<dbReference type="Gene3D" id="3.40.640.10">
    <property type="entry name" value="Type I PLP-dependent aspartate aminotransferase-like (Major domain)"/>
    <property type="match status" value="1"/>
</dbReference>
<keyword evidence="2" id="KW-0210">Decarboxylase</keyword>
<feature type="modified residue" description="N6-(pyridoxal phosphate)lysine" evidence="5">
    <location>
        <position position="310"/>
    </location>
</feature>
<accession>A0A1H7IBY2</accession>
<dbReference type="GO" id="GO:0016831">
    <property type="term" value="F:carboxy-lyase activity"/>
    <property type="evidence" value="ECO:0007669"/>
    <property type="project" value="UniProtKB-KW"/>
</dbReference>
<dbReference type="GO" id="GO:0030170">
    <property type="term" value="F:pyridoxal phosphate binding"/>
    <property type="evidence" value="ECO:0007669"/>
    <property type="project" value="InterPro"/>
</dbReference>
<dbReference type="OrthoDB" id="9803665at2"/>
<dbReference type="Gene3D" id="3.90.1150.170">
    <property type="match status" value="1"/>
</dbReference>
<dbReference type="PRINTS" id="PR00800">
    <property type="entry name" value="YHDCRBOXLASE"/>
</dbReference>
<dbReference type="Pfam" id="PF00282">
    <property type="entry name" value="Pyridoxal_deC"/>
    <property type="match status" value="1"/>
</dbReference>
<keyword evidence="7" id="KW-1185">Reference proteome</keyword>
<protein>
    <submittedName>
        <fullName evidence="6">Glutamate or tyrosine decarboxylase</fullName>
    </submittedName>
</protein>
<sequence length="1012" mass="111515">MSDSDTPRSSAGDDLDPQDWDTLREHWRRFVDLGVTHLEGIRGQPVWRPIPEQTLHLLARDLPKTPVSLETLYQEFSKLCLPYGNGNTHPSFFGWVHGGGNVYGAIGEMCAAFMNSNAGGRDHVAIHIERQVLRWCRELFGYPADSSGLLTSGTSMATLIALAVARERACQPHVAKTQGLKAFPHALTGYCSQECHHSVAKAFQLLGLGEDALRVVSVDESHGIHVPSLAARIAEDREQGHVPFVVITTIGTVNTGAIDDVPAVLDLCQQEGLWVHVDAAFAGALALGKKYRHCFDQVGQADSIAFDFHKWFQVPYSVGGLLVRDAQAHMHTFGSRKDYLATESIGLAGGQPWFCDFGPELSRSSLAIKVWFTLRALGGERIGAMADRHCDFAAGLARRIEDNPDLELLAPVRTNIVCFRYLHPDEELRDAFNRALVSHLQFTGRAAPSTTRINGSLAIRIAIVNHRTRMEDLDRMVDDVITLASHLSQPSLTDLLRPTHWHLMHGGDARLLVDPATGLNRYGCAPFLREHAYTFASSTATSVSGHAYEHADIDRQKLLHAAWEADAFLDVAREHAQGLCGDIARILGIHDLAPEIRLSPSGTDSQLHVMAALATIVDRPLISLVCAADETGSGTPFSVTGRHFDATTALGAKVPKGEPLRGMPYIGFHGEPLHDATGRLRGIDEVDGAIEQKVAKLIQDGQHVVLHAMDYSKLGCWSPSRHALERLHDRFGAHMTVIVDACQLRIDQEDLRQHLAKGFIVLVTGSKFFTGPPFSGAAIFPRAFDQRLREDGRDLPAGVADYLPGADLGSWHGKLAEATNRPFNSGAYLRWRAALAEMQRYYSVPVEYRCQALDSLCAGVIEAVGRHPFLELLFLEGESYFERTQWLGRELSSRRTIIPFLIRDEAGYLAESRVKCLYELLNRDLTMMLSDQMPHKMGPEAHAIAAQACHIGQPVKIAGRNTAALRISMGARAVAEHWQGHPQGYLQSVAGELKQVEMILRKIGLCLEYRLC</sequence>
<dbReference type="GO" id="GO:0006520">
    <property type="term" value="P:amino acid metabolic process"/>
    <property type="evidence" value="ECO:0007669"/>
    <property type="project" value="InterPro"/>
</dbReference>
<dbReference type="RefSeq" id="WP_090251393.1">
    <property type="nucleotide sequence ID" value="NZ_FOAA01000003.1"/>
</dbReference>
<evidence type="ECO:0000313" key="6">
    <source>
        <dbReference type="EMBL" id="SEK59989.1"/>
    </source>
</evidence>
<dbReference type="InterPro" id="IPR015421">
    <property type="entry name" value="PyrdxlP-dep_Trfase_major"/>
</dbReference>
<evidence type="ECO:0000313" key="7">
    <source>
        <dbReference type="Proteomes" id="UP000199256"/>
    </source>
</evidence>
<proteinExistence type="predicted"/>
<evidence type="ECO:0000256" key="2">
    <source>
        <dbReference type="ARBA" id="ARBA00022793"/>
    </source>
</evidence>
<dbReference type="PANTHER" id="PTHR11999:SF70">
    <property type="entry name" value="MIP05841P"/>
    <property type="match status" value="1"/>
</dbReference>
<dbReference type="PANTHER" id="PTHR11999">
    <property type="entry name" value="GROUP II PYRIDOXAL-5-PHOSPHATE DECARBOXYLASE"/>
    <property type="match status" value="1"/>
</dbReference>
<dbReference type="AlphaFoldDB" id="A0A1H7IBY2"/>
<dbReference type="InterPro" id="IPR015424">
    <property type="entry name" value="PyrdxlP-dep_Trfase"/>
</dbReference>
<evidence type="ECO:0000256" key="3">
    <source>
        <dbReference type="ARBA" id="ARBA00022898"/>
    </source>
</evidence>
<dbReference type="InterPro" id="IPR002129">
    <property type="entry name" value="PyrdxlP-dep_de-COase"/>
</dbReference>
<evidence type="ECO:0000256" key="5">
    <source>
        <dbReference type="PIRSR" id="PIRSR602129-50"/>
    </source>
</evidence>
<name>A0A1H7IBY2_9GAMM</name>
<keyword evidence="4" id="KW-0456">Lyase</keyword>
<dbReference type="GO" id="GO:0019752">
    <property type="term" value="P:carboxylic acid metabolic process"/>
    <property type="evidence" value="ECO:0007669"/>
    <property type="project" value="InterPro"/>
</dbReference>
<dbReference type="InterPro" id="IPR010977">
    <property type="entry name" value="Aromatic_deC"/>
</dbReference>
<dbReference type="Proteomes" id="UP000199256">
    <property type="component" value="Unassembled WGS sequence"/>
</dbReference>
<evidence type="ECO:0000256" key="1">
    <source>
        <dbReference type="ARBA" id="ARBA00001933"/>
    </source>
</evidence>
<dbReference type="EMBL" id="FOAA01000003">
    <property type="protein sequence ID" value="SEK59989.1"/>
    <property type="molecule type" value="Genomic_DNA"/>
</dbReference>